<evidence type="ECO:0000313" key="2">
    <source>
        <dbReference type="EMBL" id="KAG6530653.1"/>
    </source>
</evidence>
<reference evidence="2 3" key="1">
    <citation type="submission" date="2020-08" db="EMBL/GenBank/DDBJ databases">
        <title>Plant Genome Project.</title>
        <authorList>
            <person name="Zhang R.-G."/>
        </authorList>
    </citation>
    <scope>NUCLEOTIDE SEQUENCE [LARGE SCALE GENOMIC DNA]</scope>
    <source>
        <tissue evidence="2">Rhizome</tissue>
    </source>
</reference>
<accession>A0A8J5HMA9</accession>
<evidence type="ECO:0000256" key="1">
    <source>
        <dbReference type="SAM" id="Coils"/>
    </source>
</evidence>
<dbReference type="AlphaFoldDB" id="A0A8J5HMA9"/>
<comment type="caution">
    <text evidence="2">The sequence shown here is derived from an EMBL/GenBank/DDBJ whole genome shotgun (WGS) entry which is preliminary data.</text>
</comment>
<evidence type="ECO:0008006" key="4">
    <source>
        <dbReference type="Google" id="ProtNLM"/>
    </source>
</evidence>
<gene>
    <name evidence="2" type="ORF">ZIOFF_012896</name>
</gene>
<organism evidence="2 3">
    <name type="scientific">Zingiber officinale</name>
    <name type="common">Ginger</name>
    <name type="synonym">Amomum zingiber</name>
    <dbReference type="NCBI Taxonomy" id="94328"/>
    <lineage>
        <taxon>Eukaryota</taxon>
        <taxon>Viridiplantae</taxon>
        <taxon>Streptophyta</taxon>
        <taxon>Embryophyta</taxon>
        <taxon>Tracheophyta</taxon>
        <taxon>Spermatophyta</taxon>
        <taxon>Magnoliopsida</taxon>
        <taxon>Liliopsida</taxon>
        <taxon>Zingiberales</taxon>
        <taxon>Zingiberaceae</taxon>
        <taxon>Zingiber</taxon>
    </lineage>
</organism>
<keyword evidence="1" id="KW-0175">Coiled coil</keyword>
<dbReference type="EMBL" id="JACMSC010000003">
    <property type="protein sequence ID" value="KAG6530653.1"/>
    <property type="molecule type" value="Genomic_DNA"/>
</dbReference>
<keyword evidence="3" id="KW-1185">Reference proteome</keyword>
<proteinExistence type="predicted"/>
<dbReference type="Proteomes" id="UP000734854">
    <property type="component" value="Unassembled WGS sequence"/>
</dbReference>
<protein>
    <recommendedName>
        <fullName evidence="4">TPX2 C-terminal domain-containing protein</fullName>
    </recommendedName>
</protein>
<feature type="coiled-coil region" evidence="1">
    <location>
        <begin position="123"/>
        <end position="150"/>
    </location>
</feature>
<sequence length="194" mass="22906">MLAKMPKFRARPLNKKTLERANQHADTSSIDSSVQSCDGLFSFLLSFSFFCTSHSQLHLLFYSLQERGLEKEKQLAKQVLYKELEEERARIPKANPYPYTTDFPVMPPKPELKQCITPEVFQLESLIRHEEELQRRMDEKEKAEREDAQQRIFRAQPILRYDPLPLPERGRRPLIEVQEFALNADHRYSKNRVS</sequence>
<evidence type="ECO:0000313" key="3">
    <source>
        <dbReference type="Proteomes" id="UP000734854"/>
    </source>
</evidence>
<name>A0A8J5HMA9_ZINOF</name>